<dbReference type="CDD" id="cd22680">
    <property type="entry name" value="FHA_ArnA-like"/>
    <property type="match status" value="1"/>
</dbReference>
<evidence type="ECO:0000313" key="8">
    <source>
        <dbReference type="Proteomes" id="UP000248410"/>
    </source>
</evidence>
<dbReference type="Gene3D" id="2.60.200.20">
    <property type="match status" value="1"/>
</dbReference>
<dbReference type="InterPro" id="IPR000253">
    <property type="entry name" value="FHA_dom"/>
</dbReference>
<dbReference type="Pfam" id="PF13240">
    <property type="entry name" value="Zn_Ribbon_1"/>
    <property type="match status" value="1"/>
</dbReference>
<evidence type="ECO:0000256" key="3">
    <source>
        <dbReference type="ARBA" id="ARBA00022833"/>
    </source>
</evidence>
<feature type="domain" description="FHA" evidence="5">
    <location>
        <begin position="151"/>
        <end position="200"/>
    </location>
</feature>
<dbReference type="InterPro" id="IPR050923">
    <property type="entry name" value="Cell_Proc_Reg/RNA_Proc"/>
</dbReference>
<keyword evidence="8" id="KW-1185">Reference proteome</keyword>
<dbReference type="KEGG" id="asul:DFR86_07485"/>
<dbReference type="PANTHER" id="PTHR23308">
    <property type="entry name" value="NUCLEAR INHIBITOR OF PROTEIN PHOSPHATASE-1"/>
    <property type="match status" value="1"/>
</dbReference>
<dbReference type="AlphaFoldDB" id="A0A2U9IN23"/>
<dbReference type="PROSITE" id="PS01358">
    <property type="entry name" value="ZF_RANBP2_1"/>
    <property type="match status" value="1"/>
</dbReference>
<evidence type="ECO:0000256" key="1">
    <source>
        <dbReference type="ARBA" id="ARBA00022723"/>
    </source>
</evidence>
<gene>
    <name evidence="7" type="ORF">DFR86_07485</name>
</gene>
<keyword evidence="3" id="KW-0862">Zinc</keyword>
<evidence type="ECO:0000256" key="4">
    <source>
        <dbReference type="SAM" id="MobiDB-lite"/>
    </source>
</evidence>
<dbReference type="Gene3D" id="4.10.1060.10">
    <property type="entry name" value="Zinc finger, RanBP2-type"/>
    <property type="match status" value="1"/>
</dbReference>
<dbReference type="GeneID" id="36837800"/>
<dbReference type="PROSITE" id="PS50199">
    <property type="entry name" value="ZF_RANBP2_2"/>
    <property type="match status" value="1"/>
</dbReference>
<dbReference type="Pfam" id="PF00498">
    <property type="entry name" value="FHA"/>
    <property type="match status" value="1"/>
</dbReference>
<dbReference type="EMBL" id="CP029288">
    <property type="protein sequence ID" value="AWR97405.1"/>
    <property type="molecule type" value="Genomic_DNA"/>
</dbReference>
<sequence length="229" mass="25124">MTWKCPYCGYENSDDSNFCINCGAKKPENINSAPVQQPVVSEAANPQNAQPSLESEQSTQGQTSPPESISTPAQATLQSSEATSVSSQPSEQLQETVKSENQTQQTESNTQQVVSQPTTNNKKYYILFIATPASALNKSKVPLDFDIFENISIGRSPENVIVIPDPEVSRRHAIISLEGDKLYIEDLNSTNGTYIYDGKIFNPIKGKIEIQPNSLIKLGNNTIIRIVTE</sequence>
<dbReference type="SMART" id="SM00240">
    <property type="entry name" value="FHA"/>
    <property type="match status" value="1"/>
</dbReference>
<dbReference type="InterPro" id="IPR001876">
    <property type="entry name" value="Znf_RanBP2"/>
</dbReference>
<protein>
    <recommendedName>
        <fullName evidence="9">FHA domain-containing protein</fullName>
    </recommendedName>
</protein>
<feature type="region of interest" description="Disordered" evidence="4">
    <location>
        <begin position="24"/>
        <end position="116"/>
    </location>
</feature>
<feature type="compositionally biased region" description="Polar residues" evidence="4">
    <location>
        <begin position="29"/>
        <end position="96"/>
    </location>
</feature>
<dbReference type="InterPro" id="IPR008984">
    <property type="entry name" value="SMAD_FHA_dom_sf"/>
</dbReference>
<dbReference type="Proteomes" id="UP000248410">
    <property type="component" value="Chromosome"/>
</dbReference>
<evidence type="ECO:0000313" key="7">
    <source>
        <dbReference type="EMBL" id="AWR97405.1"/>
    </source>
</evidence>
<dbReference type="OrthoDB" id="26617at2157"/>
<dbReference type="SUPFAM" id="SSF49879">
    <property type="entry name" value="SMAD/FHA domain"/>
    <property type="match status" value="1"/>
</dbReference>
<accession>A0A2U9IN23</accession>
<dbReference type="RefSeq" id="WP_110380295.1">
    <property type="nucleotide sequence ID" value="NZ_CP029288.2"/>
</dbReference>
<evidence type="ECO:0000259" key="6">
    <source>
        <dbReference type="PROSITE" id="PS50199"/>
    </source>
</evidence>
<evidence type="ECO:0000259" key="5">
    <source>
        <dbReference type="PROSITE" id="PS50006"/>
    </source>
</evidence>
<keyword evidence="1" id="KW-0479">Metal-binding</keyword>
<keyword evidence="2" id="KW-0863">Zinc-finger</keyword>
<reference evidence="7 8" key="1">
    <citation type="submission" date="2018-05" db="EMBL/GenBank/DDBJ databases">
        <title>Complete Genome Sequences of Extremely Thermoacidophilic, Metal-Mobilizing Type-Strain Members of the Archaeal Family Sulfolobaceae: Acidianus brierleyi DSM-1651T, Acidianus sulfidivorans DSM-18786T, Metallosphaera hakonensis DSM-7519T, and Metallosphaera prunae DSM-10039T.</title>
        <authorList>
            <person name="Counts J.A."/>
            <person name="Kelly R.M."/>
        </authorList>
    </citation>
    <scope>NUCLEOTIDE SEQUENCE [LARGE SCALE GENOMIC DNA]</scope>
    <source>
        <strain evidence="7 8">JP7</strain>
    </source>
</reference>
<evidence type="ECO:0008006" key="9">
    <source>
        <dbReference type="Google" id="ProtNLM"/>
    </source>
</evidence>
<evidence type="ECO:0000256" key="2">
    <source>
        <dbReference type="ARBA" id="ARBA00022771"/>
    </source>
</evidence>
<dbReference type="InterPro" id="IPR026870">
    <property type="entry name" value="Zinc_ribbon_dom"/>
</dbReference>
<dbReference type="GO" id="GO:0008270">
    <property type="term" value="F:zinc ion binding"/>
    <property type="evidence" value="ECO:0007669"/>
    <property type="project" value="UniProtKB-KW"/>
</dbReference>
<dbReference type="PROSITE" id="PS50006">
    <property type="entry name" value="FHA_DOMAIN"/>
    <property type="match status" value="1"/>
</dbReference>
<feature type="domain" description="RanBP2-type" evidence="6">
    <location>
        <begin position="1"/>
        <end position="28"/>
    </location>
</feature>
<feature type="compositionally biased region" description="Low complexity" evidence="4">
    <location>
        <begin position="99"/>
        <end position="116"/>
    </location>
</feature>
<organism evidence="7 8">
    <name type="scientific">Acidianus sulfidivorans JP7</name>
    <dbReference type="NCBI Taxonomy" id="619593"/>
    <lineage>
        <taxon>Archaea</taxon>
        <taxon>Thermoproteota</taxon>
        <taxon>Thermoprotei</taxon>
        <taxon>Sulfolobales</taxon>
        <taxon>Sulfolobaceae</taxon>
        <taxon>Acidianus</taxon>
    </lineage>
</organism>
<name>A0A2U9IN23_9CREN</name>
<proteinExistence type="predicted"/>